<evidence type="ECO:0000259" key="1">
    <source>
        <dbReference type="Pfam" id="PF01636"/>
    </source>
</evidence>
<dbReference type="EMBL" id="UINC01078533">
    <property type="protein sequence ID" value="SVC19698.1"/>
    <property type="molecule type" value="Genomic_DNA"/>
</dbReference>
<dbReference type="SUPFAM" id="SSF56112">
    <property type="entry name" value="Protein kinase-like (PK-like)"/>
    <property type="match status" value="1"/>
</dbReference>
<proteinExistence type="predicted"/>
<accession>A0A382K5Y4</accession>
<feature type="domain" description="Aminoglycoside phosphotransferase" evidence="1">
    <location>
        <begin position="43"/>
        <end position="280"/>
    </location>
</feature>
<dbReference type="AlphaFoldDB" id="A0A382K5Y4"/>
<dbReference type="InterPro" id="IPR002575">
    <property type="entry name" value="Aminoglycoside_PTrfase"/>
</dbReference>
<feature type="non-terminal residue" evidence="2">
    <location>
        <position position="308"/>
    </location>
</feature>
<dbReference type="InterPro" id="IPR011009">
    <property type="entry name" value="Kinase-like_dom_sf"/>
</dbReference>
<sequence length="308" mass="36070">VKNIMTIPVFSENNFSKARFGPSYLSVEVKKIFKLPVSEIFCQALEGDASDRSYFRVSFKSEAGQKNPQCLIVMQLKDPVPDSETDFTRILKFLRRLDLPTPELFYYDVPMGLLFLEDCGTRTLEDQLSMFPERKVQLYHQAVELLFDMQTRATREIDSKCPAYHLKFDVKKLMWEFDFMLDHYVEGLCGSPLKSFAKKEVREVFSPLCELLAAQKPCFTHRDFHSRNLMVDKNRLVLIDFQDARMGFCQYDLVSLLKDSYIQIDDSLLEELVDLYIRLKEKEEGREVDRGEFWQIFDGASLQRHLKA</sequence>
<protein>
    <recommendedName>
        <fullName evidence="1">Aminoglycoside phosphotransferase domain-containing protein</fullName>
    </recommendedName>
</protein>
<dbReference type="Pfam" id="PF01636">
    <property type="entry name" value="APH"/>
    <property type="match status" value="1"/>
</dbReference>
<reference evidence="2" key="1">
    <citation type="submission" date="2018-05" db="EMBL/GenBank/DDBJ databases">
        <authorList>
            <person name="Lanie J.A."/>
            <person name="Ng W.-L."/>
            <person name="Kazmierczak K.M."/>
            <person name="Andrzejewski T.M."/>
            <person name="Davidsen T.M."/>
            <person name="Wayne K.J."/>
            <person name="Tettelin H."/>
            <person name="Glass J.I."/>
            <person name="Rusch D."/>
            <person name="Podicherti R."/>
            <person name="Tsui H.-C.T."/>
            <person name="Winkler M.E."/>
        </authorList>
    </citation>
    <scope>NUCLEOTIDE SEQUENCE</scope>
</reference>
<dbReference type="Gene3D" id="3.30.200.20">
    <property type="entry name" value="Phosphorylase Kinase, domain 1"/>
    <property type="match status" value="1"/>
</dbReference>
<evidence type="ECO:0000313" key="2">
    <source>
        <dbReference type="EMBL" id="SVC19698.1"/>
    </source>
</evidence>
<name>A0A382K5Y4_9ZZZZ</name>
<organism evidence="2">
    <name type="scientific">marine metagenome</name>
    <dbReference type="NCBI Taxonomy" id="408172"/>
    <lineage>
        <taxon>unclassified sequences</taxon>
        <taxon>metagenomes</taxon>
        <taxon>ecological metagenomes</taxon>
    </lineage>
</organism>
<dbReference type="Gene3D" id="3.90.1200.10">
    <property type="match status" value="1"/>
</dbReference>
<feature type="non-terminal residue" evidence="2">
    <location>
        <position position="1"/>
    </location>
</feature>
<gene>
    <name evidence="2" type="ORF">METZ01_LOCUS272552</name>
</gene>